<evidence type="ECO:0000313" key="9">
    <source>
        <dbReference type="Proteomes" id="UP000268652"/>
    </source>
</evidence>
<feature type="transmembrane region" description="Helical" evidence="6">
    <location>
        <begin position="77"/>
        <end position="97"/>
    </location>
</feature>
<organism evidence="7 10">
    <name type="scientific">Streptomyces radicis</name>
    <dbReference type="NCBI Taxonomy" id="1750517"/>
    <lineage>
        <taxon>Bacteria</taxon>
        <taxon>Bacillati</taxon>
        <taxon>Actinomycetota</taxon>
        <taxon>Actinomycetes</taxon>
        <taxon>Kitasatosporales</taxon>
        <taxon>Streptomycetaceae</taxon>
        <taxon>Streptomyces</taxon>
    </lineage>
</organism>
<accession>A0A3A9WH78</accession>
<dbReference type="Pfam" id="PF07690">
    <property type="entry name" value="MFS_1"/>
    <property type="match status" value="1"/>
</dbReference>
<dbReference type="EMBL" id="RBDX01000017">
    <property type="protein sequence ID" value="RKN07046.1"/>
    <property type="molecule type" value="Genomic_DNA"/>
</dbReference>
<feature type="transmembrane region" description="Helical" evidence="6">
    <location>
        <begin position="16"/>
        <end position="39"/>
    </location>
</feature>
<evidence type="ECO:0000313" key="8">
    <source>
        <dbReference type="EMBL" id="RKN15107.1"/>
    </source>
</evidence>
<keyword evidence="9" id="KW-1185">Reference proteome</keyword>
<comment type="caution">
    <text evidence="7">The sequence shown here is derived from an EMBL/GenBank/DDBJ whole genome shotgun (WGS) entry which is preliminary data.</text>
</comment>
<protein>
    <submittedName>
        <fullName evidence="7">MFS transporter</fullName>
    </submittedName>
</protein>
<name>A0A3A9WH78_9ACTN</name>
<feature type="transmembrane region" description="Helical" evidence="6">
    <location>
        <begin position="223"/>
        <end position="243"/>
    </location>
</feature>
<dbReference type="Gene3D" id="1.20.1250.20">
    <property type="entry name" value="MFS general substrate transporter like domains"/>
    <property type="match status" value="1"/>
</dbReference>
<dbReference type="GO" id="GO:0005886">
    <property type="term" value="C:plasma membrane"/>
    <property type="evidence" value="ECO:0007669"/>
    <property type="project" value="UniProtKB-SubCell"/>
</dbReference>
<feature type="transmembrane region" description="Helical" evidence="6">
    <location>
        <begin position="375"/>
        <end position="394"/>
    </location>
</feature>
<evidence type="ECO:0000256" key="5">
    <source>
        <dbReference type="ARBA" id="ARBA00023136"/>
    </source>
</evidence>
<evidence type="ECO:0000256" key="1">
    <source>
        <dbReference type="ARBA" id="ARBA00004651"/>
    </source>
</evidence>
<dbReference type="AlphaFoldDB" id="A0A3A9WH78"/>
<dbReference type="GO" id="GO:0022857">
    <property type="term" value="F:transmembrane transporter activity"/>
    <property type="evidence" value="ECO:0007669"/>
    <property type="project" value="InterPro"/>
</dbReference>
<evidence type="ECO:0000313" key="10">
    <source>
        <dbReference type="Proteomes" id="UP000275024"/>
    </source>
</evidence>
<keyword evidence="2" id="KW-1003">Cell membrane</keyword>
<comment type="subcellular location">
    <subcellularLocation>
        <location evidence="1">Cell membrane</location>
        <topology evidence="1">Multi-pass membrane protein</topology>
    </subcellularLocation>
</comment>
<dbReference type="InterPro" id="IPR011701">
    <property type="entry name" value="MFS"/>
</dbReference>
<feature type="transmembrane region" description="Helical" evidence="6">
    <location>
        <begin position="311"/>
        <end position="336"/>
    </location>
</feature>
<dbReference type="InterPro" id="IPR036259">
    <property type="entry name" value="MFS_trans_sf"/>
</dbReference>
<keyword evidence="3 6" id="KW-0812">Transmembrane</keyword>
<dbReference type="SUPFAM" id="SSF103473">
    <property type="entry name" value="MFS general substrate transporter"/>
    <property type="match status" value="1"/>
</dbReference>
<proteinExistence type="predicted"/>
<feature type="transmembrane region" description="Helical" evidence="6">
    <location>
        <begin position="286"/>
        <end position="305"/>
    </location>
</feature>
<dbReference type="OrthoDB" id="69054at2"/>
<evidence type="ECO:0000313" key="7">
    <source>
        <dbReference type="EMBL" id="RKN07046.1"/>
    </source>
</evidence>
<feature type="transmembrane region" description="Helical" evidence="6">
    <location>
        <begin position="103"/>
        <end position="121"/>
    </location>
</feature>
<evidence type="ECO:0000256" key="2">
    <source>
        <dbReference type="ARBA" id="ARBA00022475"/>
    </source>
</evidence>
<gene>
    <name evidence="8" type="ORF">D7318_28235</name>
    <name evidence="7" type="ORF">D7319_20365</name>
</gene>
<keyword evidence="5 6" id="KW-0472">Membrane</keyword>
<feature type="transmembrane region" description="Helical" evidence="6">
    <location>
        <begin position="45"/>
        <end position="65"/>
    </location>
</feature>
<dbReference type="Proteomes" id="UP000268652">
    <property type="component" value="Unassembled WGS sequence"/>
</dbReference>
<dbReference type="PANTHER" id="PTHR23513:SF17">
    <property type="entry name" value="MEMBRANE PROTEIN"/>
    <property type="match status" value="1"/>
</dbReference>
<dbReference type="Proteomes" id="UP000275024">
    <property type="component" value="Unassembled WGS sequence"/>
</dbReference>
<feature type="transmembrane region" description="Helical" evidence="6">
    <location>
        <begin position="348"/>
        <end position="369"/>
    </location>
</feature>
<dbReference type="RefSeq" id="WP_120700069.1">
    <property type="nucleotide sequence ID" value="NZ_RBDX01000017.1"/>
</dbReference>
<dbReference type="EMBL" id="RBDY01000035">
    <property type="protein sequence ID" value="RKN15107.1"/>
    <property type="molecule type" value="Genomic_DNA"/>
</dbReference>
<keyword evidence="4 6" id="KW-1133">Transmembrane helix</keyword>
<evidence type="ECO:0000256" key="3">
    <source>
        <dbReference type="ARBA" id="ARBA00022692"/>
    </source>
</evidence>
<evidence type="ECO:0000256" key="6">
    <source>
        <dbReference type="SAM" id="Phobius"/>
    </source>
</evidence>
<dbReference type="PANTHER" id="PTHR23513">
    <property type="entry name" value="INTEGRAL MEMBRANE EFFLUX PROTEIN-RELATED"/>
    <property type="match status" value="1"/>
</dbReference>
<sequence length="429" mass="42052">MTGASGVRRLPRAYRVWLGGALGSLLGDAVLYFALGWAAAAHGGAAAGLVLTSITLPRTALLLVGGALGDRLGARRVMIAGDVAMIAVALSLCLMVWRVGAPLWLLVATGLLIGVVDAFYLPASGSMPRRLVGTELLPKALALRQTGAQLVTMAGGALGGLLVAAGGLGAAAAFDAVTFAFMLGALMAIRPTRAEPRAPGSSGVLRDAGDGVRVAWRDPVLRAALALTACAAGALLPVVSLLVPLLARDRGWEAGTAGLVVGAQSLGIVCSAGWVARRGGARRPGLAAALGLLVAGCGAGALALAGSSPVAAGGAALLVGLGNGLFAAHLAPLVLASAPDTHLSRLQALMALVQSGALLLMNNVLGGLAQGAGPTAALGASAAILTVAALAALAHAPLRGHRGPESGDGLVRDPVLHAAAAPERTAGGA</sequence>
<reference evidence="9 10" key="1">
    <citation type="submission" date="2018-09" db="EMBL/GenBank/DDBJ databases">
        <title>Streptomyces sp. nov. DS1-2, an endophytic actinomycete isolated from roots of Dendrobium scabrilingue.</title>
        <authorList>
            <person name="Kuncharoen N."/>
            <person name="Kudo T."/>
            <person name="Ohkuma M."/>
            <person name="Yuki M."/>
            <person name="Tanasupawat S."/>
        </authorList>
    </citation>
    <scope>NUCLEOTIDE SEQUENCE [LARGE SCALE GENOMIC DNA]</scope>
    <source>
        <strain evidence="7 10">AZ1-7</strain>
        <strain evidence="8 9">DS1-2</strain>
    </source>
</reference>
<feature type="transmembrane region" description="Helical" evidence="6">
    <location>
        <begin position="141"/>
        <end position="164"/>
    </location>
</feature>
<evidence type="ECO:0000256" key="4">
    <source>
        <dbReference type="ARBA" id="ARBA00022989"/>
    </source>
</evidence>
<feature type="transmembrane region" description="Helical" evidence="6">
    <location>
        <begin position="255"/>
        <end position="274"/>
    </location>
</feature>